<feature type="signal peptide" evidence="2">
    <location>
        <begin position="1"/>
        <end position="28"/>
    </location>
</feature>
<dbReference type="AlphaFoldDB" id="A0A9P4NU18"/>
<dbReference type="Proteomes" id="UP000800235">
    <property type="component" value="Unassembled WGS sequence"/>
</dbReference>
<comment type="caution">
    <text evidence="3">The sequence shown here is derived from an EMBL/GenBank/DDBJ whole genome shotgun (WGS) entry which is preliminary data.</text>
</comment>
<evidence type="ECO:0000313" key="4">
    <source>
        <dbReference type="Proteomes" id="UP000800235"/>
    </source>
</evidence>
<accession>A0A9P4NU18</accession>
<dbReference type="EMBL" id="MU007030">
    <property type="protein sequence ID" value="KAF2431655.1"/>
    <property type="molecule type" value="Genomic_DNA"/>
</dbReference>
<reference evidence="3" key="1">
    <citation type="journal article" date="2020" name="Stud. Mycol.">
        <title>101 Dothideomycetes genomes: a test case for predicting lifestyles and emergence of pathogens.</title>
        <authorList>
            <person name="Haridas S."/>
            <person name="Albert R."/>
            <person name="Binder M."/>
            <person name="Bloem J."/>
            <person name="Labutti K."/>
            <person name="Salamov A."/>
            <person name="Andreopoulos B."/>
            <person name="Baker S."/>
            <person name="Barry K."/>
            <person name="Bills G."/>
            <person name="Bluhm B."/>
            <person name="Cannon C."/>
            <person name="Castanera R."/>
            <person name="Culley D."/>
            <person name="Daum C."/>
            <person name="Ezra D."/>
            <person name="Gonzalez J."/>
            <person name="Henrissat B."/>
            <person name="Kuo A."/>
            <person name="Liang C."/>
            <person name="Lipzen A."/>
            <person name="Lutzoni F."/>
            <person name="Magnuson J."/>
            <person name="Mondo S."/>
            <person name="Nolan M."/>
            <person name="Ohm R."/>
            <person name="Pangilinan J."/>
            <person name="Park H.-J."/>
            <person name="Ramirez L."/>
            <person name="Alfaro M."/>
            <person name="Sun H."/>
            <person name="Tritt A."/>
            <person name="Yoshinaga Y."/>
            <person name="Zwiers L.-H."/>
            <person name="Turgeon B."/>
            <person name="Goodwin S."/>
            <person name="Spatafora J."/>
            <person name="Crous P."/>
            <person name="Grigoriev I."/>
        </authorList>
    </citation>
    <scope>NUCLEOTIDE SEQUENCE</scope>
    <source>
        <strain evidence="3">CBS 130266</strain>
    </source>
</reference>
<dbReference type="OrthoDB" id="5358886at2759"/>
<feature type="region of interest" description="Disordered" evidence="1">
    <location>
        <begin position="560"/>
        <end position="581"/>
    </location>
</feature>
<keyword evidence="4" id="KW-1185">Reference proteome</keyword>
<protein>
    <submittedName>
        <fullName evidence="3">Uncharacterized protein</fullName>
    </submittedName>
</protein>
<evidence type="ECO:0000256" key="1">
    <source>
        <dbReference type="SAM" id="MobiDB-lite"/>
    </source>
</evidence>
<evidence type="ECO:0000256" key="2">
    <source>
        <dbReference type="SAM" id="SignalP"/>
    </source>
</evidence>
<gene>
    <name evidence="3" type="ORF">EJ08DRAFT_172477</name>
</gene>
<keyword evidence="2" id="KW-0732">Signal</keyword>
<evidence type="ECO:0000313" key="3">
    <source>
        <dbReference type="EMBL" id="KAF2431655.1"/>
    </source>
</evidence>
<feature type="chain" id="PRO_5040181000" evidence="2">
    <location>
        <begin position="29"/>
        <end position="654"/>
    </location>
</feature>
<sequence>MSSISLRFTMARLWRLMCIAAITITTFAQTEEEQPPAPYLDPPEVPPASPYYDSVWAKVASGVTTECKTCPYPLCPNQDFYGSMYMFRASCWATGQKINSTSLWLKTEDNCYVTEMDTLKYQRKYQDDIAYCGAVPENVTSQRTTARQVSECRMCPNNQCEIAKEYKRRIDVTLTCRAQELPPCLGNCLSSDIPKPNASTVFPWYKTKDNCYVRANEMNVVRTGSRTQQPALGYCGPVPYLENSFRAAPPPPPAPEPTVCATQTIIVYIPTTTTLILRPPPCTTCPPLIFGYTPPMTLGIATRTSANAEATSTGPSGLGPTLDNSAIQSSSPYINSSIILSTPTPTSDLPITLKPTSVPIISIDPVATSLSTSISSSNILTSTISTPITPITSNQATNLSVAQNPSIASPMTSDPPITLTPTNEPPITLSPSDTSIITLTPTSSPIITLTPTSTSIITLTPTSAPIITLTPTSTPIIILPTNTLTLPPITIGADAVAPDSVIKDVQQTSTSPVPASSTTSSCTCQSVTCSGDSATQRLCSQPASEACTKTCSLSSTTGDPFSPLVSDGGGRPPPGNPMTLESHPTPLASLKAACSCLPTSCPTVGDEATACSIVRSAACLASCEGNMPATTRRVVWDSTTVVVVTQVFTPTAST</sequence>
<organism evidence="3 4">
    <name type="scientific">Tothia fuscella</name>
    <dbReference type="NCBI Taxonomy" id="1048955"/>
    <lineage>
        <taxon>Eukaryota</taxon>
        <taxon>Fungi</taxon>
        <taxon>Dikarya</taxon>
        <taxon>Ascomycota</taxon>
        <taxon>Pezizomycotina</taxon>
        <taxon>Dothideomycetes</taxon>
        <taxon>Pleosporomycetidae</taxon>
        <taxon>Venturiales</taxon>
        <taxon>Cylindrosympodiaceae</taxon>
        <taxon>Tothia</taxon>
    </lineage>
</organism>
<proteinExistence type="predicted"/>
<name>A0A9P4NU18_9PEZI</name>